<gene>
    <name evidence="2" type="ORF">MCOR_31800</name>
</gene>
<evidence type="ECO:0000313" key="2">
    <source>
        <dbReference type="EMBL" id="CAC5397353.1"/>
    </source>
</evidence>
<keyword evidence="1" id="KW-0472">Membrane</keyword>
<dbReference type="AlphaFoldDB" id="A0A6J8CLQ2"/>
<evidence type="ECO:0000256" key="1">
    <source>
        <dbReference type="SAM" id="Phobius"/>
    </source>
</evidence>
<keyword evidence="1" id="KW-0812">Transmembrane</keyword>
<proteinExistence type="predicted"/>
<accession>A0A6J8CLQ2</accession>
<dbReference type="EMBL" id="CACVKT020005675">
    <property type="protein sequence ID" value="CAC5397353.1"/>
    <property type="molecule type" value="Genomic_DNA"/>
</dbReference>
<keyword evidence="1" id="KW-1133">Transmembrane helix</keyword>
<reference evidence="2 3" key="1">
    <citation type="submission" date="2020-06" db="EMBL/GenBank/DDBJ databases">
        <authorList>
            <person name="Li R."/>
            <person name="Bekaert M."/>
        </authorList>
    </citation>
    <scope>NUCLEOTIDE SEQUENCE [LARGE SCALE GENOMIC DNA]</scope>
    <source>
        <strain evidence="3">wild</strain>
    </source>
</reference>
<organism evidence="2 3">
    <name type="scientific">Mytilus coruscus</name>
    <name type="common">Sea mussel</name>
    <dbReference type="NCBI Taxonomy" id="42192"/>
    <lineage>
        <taxon>Eukaryota</taxon>
        <taxon>Metazoa</taxon>
        <taxon>Spiralia</taxon>
        <taxon>Lophotrochozoa</taxon>
        <taxon>Mollusca</taxon>
        <taxon>Bivalvia</taxon>
        <taxon>Autobranchia</taxon>
        <taxon>Pteriomorphia</taxon>
        <taxon>Mytilida</taxon>
        <taxon>Mytiloidea</taxon>
        <taxon>Mytilidae</taxon>
        <taxon>Mytilinae</taxon>
        <taxon>Mytilus</taxon>
    </lineage>
</organism>
<dbReference type="Proteomes" id="UP000507470">
    <property type="component" value="Unassembled WGS sequence"/>
</dbReference>
<dbReference type="OrthoDB" id="5946254at2759"/>
<keyword evidence="3" id="KW-1185">Reference proteome</keyword>
<feature type="transmembrane region" description="Helical" evidence="1">
    <location>
        <begin position="33"/>
        <end position="52"/>
    </location>
</feature>
<dbReference type="PANTHER" id="PTHR38564:SF2">
    <property type="entry name" value="WU:FC46H12 PRECURSOR"/>
    <property type="match status" value="1"/>
</dbReference>
<name>A0A6J8CLQ2_MYTCO</name>
<evidence type="ECO:0000313" key="3">
    <source>
        <dbReference type="Proteomes" id="UP000507470"/>
    </source>
</evidence>
<dbReference type="PANTHER" id="PTHR38564">
    <property type="entry name" value="SI:CH73-250A16.5-RELATED"/>
    <property type="match status" value="1"/>
</dbReference>
<protein>
    <submittedName>
        <fullName evidence="2">Uncharacterized protein</fullName>
    </submittedName>
</protein>
<sequence>MSSKPYRKLGTDNSPKSCGSCCKKIPLCCKITMVVLTVVVLAGLGLFVGFAATNPLHASCRVNWIFPSMTCNNVKTKLKNQISLWNGPDNCKNGGEKCLYKLVSESTNTLKATHETPSKHYKDDLTFTFSDAGMNCKTEGYSTSETWYAVLDYGTNYCNLHNLITGSGLSNTTGYTESTSNSQCTQYSSADCMKY</sequence>